<feature type="region of interest" description="Disordered" evidence="1">
    <location>
        <begin position="25"/>
        <end position="48"/>
    </location>
</feature>
<keyword evidence="2" id="KW-0732">Signal</keyword>
<gene>
    <name evidence="4" type="ORF">J2S17_000003</name>
</gene>
<evidence type="ECO:0000259" key="3">
    <source>
        <dbReference type="Pfam" id="PF03413"/>
    </source>
</evidence>
<dbReference type="InterPro" id="IPR025711">
    <property type="entry name" value="PepSY"/>
</dbReference>
<dbReference type="EMBL" id="JAUSUB010000001">
    <property type="protein sequence ID" value="MDQ0268134.1"/>
    <property type="molecule type" value="Genomic_DNA"/>
</dbReference>
<feature type="signal peptide" evidence="2">
    <location>
        <begin position="1"/>
        <end position="23"/>
    </location>
</feature>
<dbReference type="Proteomes" id="UP001238088">
    <property type="component" value="Unassembled WGS sequence"/>
</dbReference>
<accession>A0ABU0AA65</accession>
<feature type="compositionally biased region" description="Basic and acidic residues" evidence="1">
    <location>
        <begin position="32"/>
        <end position="45"/>
    </location>
</feature>
<dbReference type="RefSeq" id="WP_307470648.1">
    <property type="nucleotide sequence ID" value="NZ_JAUSUB010000001.1"/>
</dbReference>
<dbReference type="Gene3D" id="3.10.450.40">
    <property type="match status" value="2"/>
</dbReference>
<organism evidence="4 5">
    <name type="scientific">Cytobacillus purgationiresistens</name>
    <dbReference type="NCBI Taxonomy" id="863449"/>
    <lineage>
        <taxon>Bacteria</taxon>
        <taxon>Bacillati</taxon>
        <taxon>Bacillota</taxon>
        <taxon>Bacilli</taxon>
        <taxon>Bacillales</taxon>
        <taxon>Bacillaceae</taxon>
        <taxon>Cytobacillus</taxon>
    </lineage>
</organism>
<dbReference type="SUPFAM" id="SSF160574">
    <property type="entry name" value="BT0923-like"/>
    <property type="match status" value="1"/>
</dbReference>
<feature type="chain" id="PRO_5045883666" evidence="2">
    <location>
        <begin position="24"/>
        <end position="193"/>
    </location>
</feature>
<sequence length="193" mass="21907">MKKWTIFMSIPFLMLVLVSCNTGDNQTAENENGNKTEQNSKKPDLNNENLSIDFNEAIDEFSNAYPDASITKVELDSDLNVWKYEISGVDDTTEYEIEINTDSKVVKKQKEEALDKDETNGIERENKQLDLDAVILPEKAIEAVSKETEDEIDGWTLERENSGTYYEVTVRNGNSDTDYIVDAMTGEIVKKDN</sequence>
<comment type="caution">
    <text evidence="4">The sequence shown here is derived from an EMBL/GenBank/DDBJ whole genome shotgun (WGS) entry which is preliminary data.</text>
</comment>
<reference evidence="4 5" key="1">
    <citation type="submission" date="2023-07" db="EMBL/GenBank/DDBJ databases">
        <title>Genomic Encyclopedia of Type Strains, Phase IV (KMG-IV): sequencing the most valuable type-strain genomes for metagenomic binning, comparative biology and taxonomic classification.</title>
        <authorList>
            <person name="Goeker M."/>
        </authorList>
    </citation>
    <scope>NUCLEOTIDE SEQUENCE [LARGE SCALE GENOMIC DNA]</scope>
    <source>
        <strain evidence="4 5">DSM 23494</strain>
    </source>
</reference>
<name>A0ABU0AA65_9BACI</name>
<feature type="domain" description="PepSY" evidence="3">
    <location>
        <begin position="52"/>
        <end position="101"/>
    </location>
</feature>
<dbReference type="Pfam" id="PF03413">
    <property type="entry name" value="PepSY"/>
    <property type="match status" value="2"/>
</dbReference>
<evidence type="ECO:0000313" key="5">
    <source>
        <dbReference type="Proteomes" id="UP001238088"/>
    </source>
</evidence>
<proteinExistence type="predicted"/>
<protein>
    <submittedName>
        <fullName evidence="4">Membrane protein YkoI</fullName>
    </submittedName>
</protein>
<keyword evidence="5" id="KW-1185">Reference proteome</keyword>
<evidence type="ECO:0000313" key="4">
    <source>
        <dbReference type="EMBL" id="MDQ0268134.1"/>
    </source>
</evidence>
<dbReference type="PROSITE" id="PS51257">
    <property type="entry name" value="PROKAR_LIPOPROTEIN"/>
    <property type="match status" value="1"/>
</dbReference>
<feature type="domain" description="PepSY" evidence="3">
    <location>
        <begin position="137"/>
        <end position="191"/>
    </location>
</feature>
<evidence type="ECO:0000256" key="1">
    <source>
        <dbReference type="SAM" id="MobiDB-lite"/>
    </source>
</evidence>
<evidence type="ECO:0000256" key="2">
    <source>
        <dbReference type="SAM" id="SignalP"/>
    </source>
</evidence>